<protein>
    <submittedName>
        <fullName evidence="2">Uncharacterized protein</fullName>
    </submittedName>
</protein>
<dbReference type="HOGENOM" id="CLU_618910_0_0_1"/>
<feature type="transmembrane region" description="Helical" evidence="1">
    <location>
        <begin position="21"/>
        <end position="40"/>
    </location>
</feature>
<evidence type="ECO:0000256" key="1">
    <source>
        <dbReference type="SAM" id="Phobius"/>
    </source>
</evidence>
<reference evidence="3" key="2">
    <citation type="submission" date="2008-08" db="EMBL/GenBank/DDBJ databases">
        <authorList>
            <consortium name="Diatom Consortium"/>
            <person name="Grigoriev I."/>
            <person name="Grimwood J."/>
            <person name="Kuo A."/>
            <person name="Otillar R.P."/>
            <person name="Salamov A."/>
            <person name="Detter J.C."/>
            <person name="Lindquist E."/>
            <person name="Shapiro H."/>
            <person name="Lucas S."/>
            <person name="Glavina del Rio T."/>
            <person name="Pitluck S."/>
            <person name="Rokhsar D."/>
            <person name="Bowler C."/>
        </authorList>
    </citation>
    <scope>GENOME REANNOTATION</scope>
    <source>
        <strain evidence="3">CCAP 1055/1</strain>
    </source>
</reference>
<dbReference type="Proteomes" id="UP000000759">
    <property type="component" value="Chromosome 19"/>
</dbReference>
<keyword evidence="3" id="KW-1185">Reference proteome</keyword>
<proteinExistence type="predicted"/>
<keyword evidence="1" id="KW-1133">Transmembrane helix</keyword>
<evidence type="ECO:0000313" key="3">
    <source>
        <dbReference type="Proteomes" id="UP000000759"/>
    </source>
</evidence>
<dbReference type="RefSeq" id="XP_002183474.1">
    <property type="nucleotide sequence ID" value="XM_002183438.1"/>
</dbReference>
<dbReference type="SUPFAM" id="SSF52540">
    <property type="entry name" value="P-loop containing nucleoside triphosphate hydrolases"/>
    <property type="match status" value="1"/>
</dbReference>
<gene>
    <name evidence="2" type="ORF">PHATRDRAFT_48825</name>
</gene>
<keyword evidence="1" id="KW-0472">Membrane</keyword>
<accession>B7G8I2</accession>
<evidence type="ECO:0000313" key="2">
    <source>
        <dbReference type="EMBL" id="EEC45174.1"/>
    </source>
</evidence>
<dbReference type="Gene3D" id="3.40.50.300">
    <property type="entry name" value="P-loop containing nucleotide triphosphate hydrolases"/>
    <property type="match status" value="1"/>
</dbReference>
<dbReference type="EMBL" id="CM000621">
    <property type="protein sequence ID" value="EEC45174.1"/>
    <property type="molecule type" value="Genomic_DNA"/>
</dbReference>
<dbReference type="AlphaFoldDB" id="B7G8I2"/>
<dbReference type="eggNOG" id="ENOG502RWXX">
    <property type="taxonomic scope" value="Eukaryota"/>
</dbReference>
<dbReference type="InterPro" id="IPR027417">
    <property type="entry name" value="P-loop_NTPase"/>
</dbReference>
<reference evidence="2 3" key="1">
    <citation type="journal article" date="2008" name="Nature">
        <title>The Phaeodactylum genome reveals the evolutionary history of diatom genomes.</title>
        <authorList>
            <person name="Bowler C."/>
            <person name="Allen A.E."/>
            <person name="Badger J.H."/>
            <person name="Grimwood J."/>
            <person name="Jabbari K."/>
            <person name="Kuo A."/>
            <person name="Maheswari U."/>
            <person name="Martens C."/>
            <person name="Maumus F."/>
            <person name="Otillar R.P."/>
            <person name="Rayko E."/>
            <person name="Salamov A."/>
            <person name="Vandepoele K."/>
            <person name="Beszteri B."/>
            <person name="Gruber A."/>
            <person name="Heijde M."/>
            <person name="Katinka M."/>
            <person name="Mock T."/>
            <person name="Valentin K."/>
            <person name="Verret F."/>
            <person name="Berges J.A."/>
            <person name="Brownlee C."/>
            <person name="Cadoret J.P."/>
            <person name="Chiovitti A."/>
            <person name="Choi C.J."/>
            <person name="Coesel S."/>
            <person name="De Martino A."/>
            <person name="Detter J.C."/>
            <person name="Durkin C."/>
            <person name="Falciatore A."/>
            <person name="Fournet J."/>
            <person name="Haruta M."/>
            <person name="Huysman M.J."/>
            <person name="Jenkins B.D."/>
            <person name="Jiroutova K."/>
            <person name="Jorgensen R.E."/>
            <person name="Joubert Y."/>
            <person name="Kaplan A."/>
            <person name="Kroger N."/>
            <person name="Kroth P.G."/>
            <person name="La Roche J."/>
            <person name="Lindquist E."/>
            <person name="Lommer M."/>
            <person name="Martin-Jezequel V."/>
            <person name="Lopez P.J."/>
            <person name="Lucas S."/>
            <person name="Mangogna M."/>
            <person name="McGinnis K."/>
            <person name="Medlin L.K."/>
            <person name="Montsant A."/>
            <person name="Oudot-Le Secq M.P."/>
            <person name="Napoli C."/>
            <person name="Obornik M."/>
            <person name="Parker M.S."/>
            <person name="Petit J.L."/>
            <person name="Porcel B.M."/>
            <person name="Poulsen N."/>
            <person name="Robison M."/>
            <person name="Rychlewski L."/>
            <person name="Rynearson T.A."/>
            <person name="Schmutz J."/>
            <person name="Shapiro H."/>
            <person name="Siaut M."/>
            <person name="Stanley M."/>
            <person name="Sussman M.R."/>
            <person name="Taylor A.R."/>
            <person name="Vardi A."/>
            <person name="von Dassow P."/>
            <person name="Vyverman W."/>
            <person name="Willis A."/>
            <person name="Wyrwicz L.S."/>
            <person name="Rokhsar D.S."/>
            <person name="Weissenbach J."/>
            <person name="Armbrust E.V."/>
            <person name="Green B.R."/>
            <person name="Van de Peer Y."/>
            <person name="Grigoriev I.V."/>
        </authorList>
    </citation>
    <scope>NUCLEOTIDE SEQUENCE [LARGE SCALE GENOMIC DNA]</scope>
    <source>
        <strain evidence="2 3">CCAP 1055/1</strain>
    </source>
</reference>
<name>B7G8I2_PHATC</name>
<organism evidence="2 3">
    <name type="scientific">Phaeodactylum tricornutum (strain CCAP 1055/1)</name>
    <dbReference type="NCBI Taxonomy" id="556484"/>
    <lineage>
        <taxon>Eukaryota</taxon>
        <taxon>Sar</taxon>
        <taxon>Stramenopiles</taxon>
        <taxon>Ochrophyta</taxon>
        <taxon>Bacillariophyta</taxon>
        <taxon>Bacillariophyceae</taxon>
        <taxon>Bacillariophycidae</taxon>
        <taxon>Naviculales</taxon>
        <taxon>Phaeodactylaceae</taxon>
        <taxon>Phaeodactylum</taxon>
    </lineage>
</organism>
<dbReference type="GeneID" id="7195126"/>
<dbReference type="OrthoDB" id="41177at2759"/>
<sequence>MKKSVDIRAKASSANSALFRVLVSSIGCLLMTSFLINVLYHSRLPSPQSDLSQLISRESSYVQHLNKTLWSGTNKAQQVEKRNKKGQILHHSITAIKQEDLRGVGDDATIPKRESDQANRDMGQARQGREELLAILKDAGVEDIDVASVLKLPLWSEVQALYGDGPVVYGLDTCEDFRANIPREDASIGTAGLFNTGTNPFNMYLEGNCIMPENEHDHHGGMRWQVPWGKHMLASRKWNNTAGHDHKVNKSNVLPVVLIRDPYSWMQSMCKHPYATSWSKNVSRHCPNLVPTPEDRAEFSELGTNESIPVRINYPNKPADYPSLAHFWSDWYQQYLQAEYPRLLIRFEDLIFHQKSLLSIVCACAGAIPKQDTFSYVVDAGKWGSAHKGSSNMISAMVKYGSNKKRLSGLTNEDLSYAQEHLSAHLMTLFQYAQPPEGGAALS</sequence>
<dbReference type="InParanoid" id="B7G8I2"/>
<dbReference type="PaxDb" id="2850-Phatr48825"/>
<keyword evidence="1" id="KW-0812">Transmembrane</keyword>
<dbReference type="KEGG" id="pti:PHATRDRAFT_48825"/>